<evidence type="ECO:0000256" key="5">
    <source>
        <dbReference type="ARBA" id="ARBA00022692"/>
    </source>
</evidence>
<feature type="transmembrane region" description="Helical" evidence="9">
    <location>
        <begin position="397"/>
        <end position="424"/>
    </location>
</feature>
<keyword evidence="4 8" id="KW-0762">Sugar transport</keyword>
<gene>
    <name evidence="11" type="ORF">EPJ70_02620</name>
</gene>
<evidence type="ECO:0000256" key="3">
    <source>
        <dbReference type="ARBA" id="ARBA00022475"/>
    </source>
</evidence>
<evidence type="ECO:0000259" key="10">
    <source>
        <dbReference type="PROSITE" id="PS51105"/>
    </source>
</evidence>
<feature type="transmembrane region" description="Helical" evidence="9">
    <location>
        <begin position="303"/>
        <end position="322"/>
    </location>
</feature>
<reference evidence="11 12" key="1">
    <citation type="journal article" date="1992" name="Lakartidningen">
        <title>[Penicillin V and not amoxicillin is the first choice preparation in acute otitis].</title>
        <authorList>
            <person name="Kamme C."/>
            <person name="Lundgren K."/>
            <person name="Prellner K."/>
        </authorList>
    </citation>
    <scope>NUCLEOTIDE SEQUENCE [LARGE SCALE GENOMIC DNA]</scope>
    <source>
        <strain evidence="11 12">PC3714II</strain>
    </source>
</reference>
<accession>A0A5C8F6K1</accession>
<dbReference type="InterPro" id="IPR051088">
    <property type="entry name" value="PTS_Sugar-EIIC/EIIB"/>
</dbReference>
<dbReference type="PIRSF" id="PIRSF006351">
    <property type="entry name" value="PTS_EIIC-Cellobiose"/>
    <property type="match status" value="1"/>
</dbReference>
<dbReference type="EMBL" id="SAYG01000006">
    <property type="protein sequence ID" value="TXJ45298.1"/>
    <property type="molecule type" value="Genomic_DNA"/>
</dbReference>
<organism evidence="11 12">
    <name type="scientific">Brachyspira aalborgi</name>
    <dbReference type="NCBI Taxonomy" id="29522"/>
    <lineage>
        <taxon>Bacteria</taxon>
        <taxon>Pseudomonadati</taxon>
        <taxon>Spirochaetota</taxon>
        <taxon>Spirochaetia</taxon>
        <taxon>Brachyspirales</taxon>
        <taxon>Brachyspiraceae</taxon>
        <taxon>Brachyspira</taxon>
    </lineage>
</organism>
<evidence type="ECO:0000256" key="6">
    <source>
        <dbReference type="ARBA" id="ARBA00022989"/>
    </source>
</evidence>
<dbReference type="GO" id="GO:0009401">
    <property type="term" value="P:phosphoenolpyruvate-dependent sugar phosphotransferase system"/>
    <property type="evidence" value="ECO:0007669"/>
    <property type="project" value="InterPro"/>
</dbReference>
<feature type="transmembrane region" description="Helical" evidence="9">
    <location>
        <begin position="358"/>
        <end position="377"/>
    </location>
</feature>
<comment type="subcellular location">
    <subcellularLocation>
        <location evidence="1">Cell membrane</location>
        <topology evidence="1">Multi-pass membrane protein</topology>
    </subcellularLocation>
</comment>
<evidence type="ECO:0000256" key="9">
    <source>
        <dbReference type="SAM" id="Phobius"/>
    </source>
</evidence>
<keyword evidence="6 9" id="KW-1133">Transmembrane helix</keyword>
<dbReference type="AlphaFoldDB" id="A0A5C8F6K1"/>
<feature type="transmembrane region" description="Helical" evidence="9">
    <location>
        <begin position="106"/>
        <end position="123"/>
    </location>
</feature>
<evidence type="ECO:0000256" key="8">
    <source>
        <dbReference type="PIRNR" id="PIRNR006351"/>
    </source>
</evidence>
<dbReference type="InterPro" id="IPR004501">
    <property type="entry name" value="PTS_EIIC_3"/>
</dbReference>
<keyword evidence="2 8" id="KW-0813">Transport</keyword>
<evidence type="ECO:0000313" key="11">
    <source>
        <dbReference type="EMBL" id="TXJ45298.1"/>
    </source>
</evidence>
<feature type="transmembrane region" description="Helical" evidence="9">
    <location>
        <begin position="197"/>
        <end position="217"/>
    </location>
</feature>
<feature type="transmembrane region" description="Helical" evidence="9">
    <location>
        <begin position="80"/>
        <end position="100"/>
    </location>
</feature>
<dbReference type="RefSeq" id="WP_147525951.1">
    <property type="nucleotide sequence ID" value="NZ_SAYG01000006.1"/>
</dbReference>
<dbReference type="PROSITE" id="PS51105">
    <property type="entry name" value="PTS_EIIC_TYPE_3"/>
    <property type="match status" value="1"/>
</dbReference>
<sequence length="441" mass="48394">MEKLFEQIEAMLLPIASRMASNKYLNAVKDGFIFAIPFVMISSFLLLLLNLPFTDKETVFYIEWYANFVKNYRILLMQPYHVGMGIMSIFIAFGIGYSLANSHGLVGIRGGFLSLFAFLIISAKQSTVPLAESVAGRFFVEAESRIQILDARFLGSMGLFAAILSSIVAVEIMRFMINKKMVITLPEAVPDGVAKSFQSLTPVLAVVIIFHGLNLIINNTLSILTPQLIQKIFEPLLHISDSLPAMLLYVILAHLLWFCGIHGGVLGPIATTIALSNLALNQTAFQSGEVITKIWAGDFLNSFVHIGGIGSTLGLAIAMVLSKNEQIKSIGKLSIVPGIFNINEPILFGTPIIMNPMLAIPFITVPILSTVIAYSLAKFNIIAKVVTLVPWTTPAPISVFLATNFNLPALIVNLLLIFMSFLIYTPFLKMYEKSLNNNGNK</sequence>
<dbReference type="InterPro" id="IPR003352">
    <property type="entry name" value="PTS_EIIC"/>
</dbReference>
<keyword evidence="3 8" id="KW-1003">Cell membrane</keyword>
<dbReference type="PANTHER" id="PTHR33989:SF4">
    <property type="entry name" value="PTS SYSTEM N,N'-DIACETYLCHITOBIOSE-SPECIFIC EIIC COMPONENT"/>
    <property type="match status" value="1"/>
</dbReference>
<dbReference type="GO" id="GO:0008982">
    <property type="term" value="F:protein-N(PI)-phosphohistidine-sugar phosphotransferase activity"/>
    <property type="evidence" value="ECO:0007669"/>
    <property type="project" value="UniProtKB-UniRule"/>
</dbReference>
<feature type="transmembrane region" description="Helical" evidence="9">
    <location>
        <begin position="153"/>
        <end position="177"/>
    </location>
</feature>
<protein>
    <recommendedName>
        <fullName evidence="8">Permease IIC component</fullName>
    </recommendedName>
</protein>
<name>A0A5C8F6K1_9SPIR</name>
<feature type="transmembrane region" description="Helical" evidence="9">
    <location>
        <begin position="31"/>
        <end position="51"/>
    </location>
</feature>
<keyword evidence="7 8" id="KW-0472">Membrane</keyword>
<dbReference type="Pfam" id="PF02378">
    <property type="entry name" value="PTS_EIIC"/>
    <property type="match status" value="1"/>
</dbReference>
<dbReference type="PANTHER" id="PTHR33989">
    <property type="match status" value="1"/>
</dbReference>
<dbReference type="Proteomes" id="UP000324574">
    <property type="component" value="Unassembled WGS sequence"/>
</dbReference>
<comment type="caution">
    <text evidence="11">The sequence shown here is derived from an EMBL/GenBank/DDBJ whole genome shotgun (WGS) entry which is preliminary data.</text>
</comment>
<dbReference type="NCBIfam" id="TIGR00410">
    <property type="entry name" value="lacE"/>
    <property type="match status" value="1"/>
</dbReference>
<keyword evidence="5 9" id="KW-0812">Transmembrane</keyword>
<evidence type="ECO:0000256" key="4">
    <source>
        <dbReference type="ARBA" id="ARBA00022597"/>
    </source>
</evidence>
<dbReference type="InterPro" id="IPR004796">
    <property type="entry name" value="PTS_IIC_cello"/>
</dbReference>
<feature type="domain" description="PTS EIIC type-3" evidence="10">
    <location>
        <begin position="8"/>
        <end position="427"/>
    </location>
</feature>
<dbReference type="GO" id="GO:0005886">
    <property type="term" value="C:plasma membrane"/>
    <property type="evidence" value="ECO:0007669"/>
    <property type="project" value="UniProtKB-SubCell"/>
</dbReference>
<evidence type="ECO:0000313" key="12">
    <source>
        <dbReference type="Proteomes" id="UP000324574"/>
    </source>
</evidence>
<evidence type="ECO:0000256" key="2">
    <source>
        <dbReference type="ARBA" id="ARBA00022448"/>
    </source>
</evidence>
<feature type="transmembrane region" description="Helical" evidence="9">
    <location>
        <begin position="246"/>
        <end position="270"/>
    </location>
</feature>
<comment type="function">
    <text evidence="8">The phosphoenolpyruvate-dependent sugar phosphotransferase system (PTS), a major carbohydrate active -transport system, catalyzes the phosphorylation of incoming sugar substrates concomitant with their translocation across the cell membrane.</text>
</comment>
<evidence type="ECO:0000256" key="7">
    <source>
        <dbReference type="ARBA" id="ARBA00023136"/>
    </source>
</evidence>
<proteinExistence type="predicted"/>
<evidence type="ECO:0000256" key="1">
    <source>
        <dbReference type="ARBA" id="ARBA00004651"/>
    </source>
</evidence>